<dbReference type="Proteomes" id="UP001174909">
    <property type="component" value="Unassembled WGS sequence"/>
</dbReference>
<evidence type="ECO:0000313" key="4">
    <source>
        <dbReference type="Proteomes" id="UP001174909"/>
    </source>
</evidence>
<evidence type="ECO:0000313" key="3">
    <source>
        <dbReference type="EMBL" id="CAI8047456.1"/>
    </source>
</evidence>
<dbReference type="AlphaFoldDB" id="A0AA35XCL1"/>
<comment type="caution">
    <text evidence="3">The sequence shown here is derived from an EMBL/GenBank/DDBJ whole genome shotgun (WGS) entry which is preliminary data.</text>
</comment>
<gene>
    <name evidence="3" type="ORF">GBAR_LOCUS26223</name>
</gene>
<feature type="chain" id="PRO_5041275160" evidence="2">
    <location>
        <begin position="17"/>
        <end position="245"/>
    </location>
</feature>
<feature type="signal peptide" evidence="2">
    <location>
        <begin position="1"/>
        <end position="16"/>
    </location>
</feature>
<organism evidence="3 4">
    <name type="scientific">Geodia barretti</name>
    <name type="common">Barrett's horny sponge</name>
    <dbReference type="NCBI Taxonomy" id="519541"/>
    <lineage>
        <taxon>Eukaryota</taxon>
        <taxon>Metazoa</taxon>
        <taxon>Porifera</taxon>
        <taxon>Demospongiae</taxon>
        <taxon>Heteroscleromorpha</taxon>
        <taxon>Tetractinellida</taxon>
        <taxon>Astrophorina</taxon>
        <taxon>Geodiidae</taxon>
        <taxon>Geodia</taxon>
    </lineage>
</organism>
<proteinExistence type="predicted"/>
<evidence type="ECO:0000256" key="2">
    <source>
        <dbReference type="SAM" id="SignalP"/>
    </source>
</evidence>
<keyword evidence="1" id="KW-1133">Transmembrane helix</keyword>
<keyword evidence="4" id="KW-1185">Reference proteome</keyword>
<keyword evidence="1" id="KW-0812">Transmembrane</keyword>
<sequence>MKRFVLVFLAFGTVDGLAITRSPQSMRNATIGDIVSFECRLNSKSAHPGWGINGTDYQITDLPLGYSYKEETFTKSLVVGPLVRSMNNTCYYCYIITFGGRYESSRAYLVMEYDTGSDTANSSSRISVTTLWKSEGMAISNTARSADVVPLLPTRPHRASTTKAGVIVAAAVILLSSLLIIAVALIIRKKKKKGKNSPETMKQPVYEEVITVTVNPLVNANPAYSGLIAMKTSSNLAYGVFSAYN</sequence>
<feature type="transmembrane region" description="Helical" evidence="1">
    <location>
        <begin position="164"/>
        <end position="187"/>
    </location>
</feature>
<accession>A0AA35XCL1</accession>
<protein>
    <submittedName>
        <fullName evidence="3">Uncharacterized protein</fullName>
    </submittedName>
</protein>
<reference evidence="3" key="1">
    <citation type="submission" date="2023-03" db="EMBL/GenBank/DDBJ databases">
        <authorList>
            <person name="Steffen K."/>
            <person name="Cardenas P."/>
        </authorList>
    </citation>
    <scope>NUCLEOTIDE SEQUENCE</scope>
</reference>
<keyword evidence="1" id="KW-0472">Membrane</keyword>
<keyword evidence="2" id="KW-0732">Signal</keyword>
<dbReference type="EMBL" id="CASHTH010003642">
    <property type="protein sequence ID" value="CAI8047456.1"/>
    <property type="molecule type" value="Genomic_DNA"/>
</dbReference>
<evidence type="ECO:0000256" key="1">
    <source>
        <dbReference type="SAM" id="Phobius"/>
    </source>
</evidence>
<name>A0AA35XCL1_GEOBA</name>